<evidence type="ECO:0000256" key="2">
    <source>
        <dbReference type="ARBA" id="ARBA00009321"/>
    </source>
</evidence>
<comment type="similarity">
    <text evidence="2">Belongs to the UDP-galactopyranose/dTDP-fucopyranose mutase family.</text>
</comment>
<dbReference type="Gene3D" id="3.40.50.720">
    <property type="entry name" value="NAD(P)-binding Rossmann-like Domain"/>
    <property type="match status" value="3"/>
</dbReference>
<organism evidence="7 8">
    <name type="scientific">Paenibacillus validus</name>
    <dbReference type="NCBI Taxonomy" id="44253"/>
    <lineage>
        <taxon>Bacteria</taxon>
        <taxon>Bacillati</taxon>
        <taxon>Bacillota</taxon>
        <taxon>Bacilli</taxon>
        <taxon>Bacillales</taxon>
        <taxon>Paenibacillaceae</taxon>
        <taxon>Paenibacillus</taxon>
    </lineage>
</organism>
<feature type="domain" description="UDP-galactopyranose mutase C-terminal" evidence="6">
    <location>
        <begin position="151"/>
        <end position="366"/>
    </location>
</feature>
<comment type="cofactor">
    <cofactor evidence="1">
        <name>FAD</name>
        <dbReference type="ChEBI" id="CHEBI:57692"/>
    </cofactor>
</comment>
<dbReference type="InterPro" id="IPR004379">
    <property type="entry name" value="UDP-GALP_mutase"/>
</dbReference>
<dbReference type="GO" id="GO:0005829">
    <property type="term" value="C:cytosol"/>
    <property type="evidence" value="ECO:0007669"/>
    <property type="project" value="TreeGrafter"/>
</dbReference>
<evidence type="ECO:0000313" key="8">
    <source>
        <dbReference type="Proteomes" id="UP000450917"/>
    </source>
</evidence>
<gene>
    <name evidence="7" type="primary">glf</name>
    <name evidence="7" type="ORF">GNP93_17625</name>
</gene>
<evidence type="ECO:0000256" key="1">
    <source>
        <dbReference type="ARBA" id="ARBA00001974"/>
    </source>
</evidence>
<dbReference type="GO" id="GO:0008767">
    <property type="term" value="F:UDP-galactopyranose mutase activity"/>
    <property type="evidence" value="ECO:0007669"/>
    <property type="project" value="UniProtKB-EC"/>
</dbReference>
<dbReference type="AlphaFoldDB" id="A0A7X3CU92"/>
<protein>
    <submittedName>
        <fullName evidence="7">UDP-galactopyranose mutase</fullName>
        <ecNumber evidence="7">5.4.99.9</ecNumber>
    </submittedName>
</protein>
<dbReference type="RefSeq" id="WP_127610370.1">
    <property type="nucleotide sequence ID" value="NZ_JARTHJ010000070.1"/>
</dbReference>
<dbReference type="EC" id="5.4.99.9" evidence="7"/>
<dbReference type="EMBL" id="WNZX01000015">
    <property type="protein sequence ID" value="MUG72491.1"/>
    <property type="molecule type" value="Genomic_DNA"/>
</dbReference>
<evidence type="ECO:0000256" key="5">
    <source>
        <dbReference type="ARBA" id="ARBA00023235"/>
    </source>
</evidence>
<reference evidence="7 8" key="1">
    <citation type="submission" date="2019-11" db="EMBL/GenBank/DDBJ databases">
        <title>Draft genome sequences of five Paenibacillus species of dairy origin.</title>
        <authorList>
            <person name="Olajide A.M."/>
            <person name="Chen S."/>
            <person name="Lapointe G."/>
        </authorList>
    </citation>
    <scope>NUCLEOTIDE SEQUENCE [LARGE SCALE GENOMIC DNA]</scope>
    <source>
        <strain evidence="7 8">2CS3</strain>
    </source>
</reference>
<keyword evidence="4" id="KW-0274">FAD</keyword>
<dbReference type="SUPFAM" id="SSF54373">
    <property type="entry name" value="FAD-linked reductases, C-terminal domain"/>
    <property type="match status" value="1"/>
</dbReference>
<keyword evidence="3" id="KW-0285">Flavoprotein</keyword>
<keyword evidence="5 7" id="KW-0413">Isomerase</keyword>
<evidence type="ECO:0000259" key="6">
    <source>
        <dbReference type="Pfam" id="PF03275"/>
    </source>
</evidence>
<evidence type="ECO:0000256" key="4">
    <source>
        <dbReference type="ARBA" id="ARBA00022827"/>
    </source>
</evidence>
<proteinExistence type="inferred from homology"/>
<dbReference type="SUPFAM" id="SSF51971">
    <property type="entry name" value="Nucleotide-binding domain"/>
    <property type="match status" value="1"/>
</dbReference>
<accession>A0A7X3CU92</accession>
<dbReference type="Pfam" id="PF13450">
    <property type="entry name" value="NAD_binding_8"/>
    <property type="match status" value="1"/>
</dbReference>
<dbReference type="GO" id="GO:0050660">
    <property type="term" value="F:flavin adenine dinucleotide binding"/>
    <property type="evidence" value="ECO:0007669"/>
    <property type="project" value="TreeGrafter"/>
</dbReference>
<dbReference type="PANTHER" id="PTHR21197:SF0">
    <property type="entry name" value="UDP-GALACTOPYRANOSE MUTASE"/>
    <property type="match status" value="1"/>
</dbReference>
<dbReference type="PANTHER" id="PTHR21197">
    <property type="entry name" value="UDP-GALACTOPYRANOSE MUTASE"/>
    <property type="match status" value="1"/>
</dbReference>
<keyword evidence="8" id="KW-1185">Reference proteome</keyword>
<evidence type="ECO:0000313" key="7">
    <source>
        <dbReference type="EMBL" id="MUG72491.1"/>
    </source>
</evidence>
<dbReference type="NCBIfam" id="TIGR00031">
    <property type="entry name" value="UDP-GALP_mutase"/>
    <property type="match status" value="1"/>
</dbReference>
<dbReference type="InterPro" id="IPR015899">
    <property type="entry name" value="UDP-GalPyranose_mutase_C"/>
</dbReference>
<dbReference type="Proteomes" id="UP000450917">
    <property type="component" value="Unassembled WGS sequence"/>
</dbReference>
<comment type="caution">
    <text evidence="7">The sequence shown here is derived from an EMBL/GenBank/DDBJ whole genome shotgun (WGS) entry which is preliminary data.</text>
</comment>
<evidence type="ECO:0000256" key="3">
    <source>
        <dbReference type="ARBA" id="ARBA00022630"/>
    </source>
</evidence>
<name>A0A7X3CU92_9BACL</name>
<sequence length="390" mass="46230">MFDYIIVGAGFSGSVMAERIANELNKKVLIIEKRRHIAGNVYDRYDESGLLVHQYGPHIFHTRVKYVWDYLSQYTDWYLYHHHVLGSVDGNKAPIPFNLNTLYTLLPTHTAAKLEDKLLRAFGYNVKVPILKLRNTDDVDLKWLAEFVYEKVFLNYTTKQWGMRPEELDPLVTGRVPIYISRDDRYFQDAYQGMPQKGYTAMFERMLGHPNIKIMLNTDYREVIKADWERKAVTLFGVPFRGKVIFTGKIDELFDYEYGELPYRSLRFQFETLHQERFQNVGTVNYPNEYDFTRITEFKHLTGQQHGYTTIVKEYPQAYIKDVEGQNIPYYPIPRPENQERYEKYRDKAKEFDQFVLLGRLAEYKYYDMDACVARALRLFEEKVKGGTQE</sequence>
<dbReference type="Pfam" id="PF03275">
    <property type="entry name" value="GLF"/>
    <property type="match status" value="1"/>
</dbReference>